<gene>
    <name evidence="2" type="ORF">J1N35_002428</name>
</gene>
<name>A0A9D3WKK8_9ROSI</name>
<dbReference type="PANTHER" id="PTHR33148:SF6">
    <property type="entry name" value="DUF4228 DOMAIN-CONTAINING PROTEIN"/>
    <property type="match status" value="1"/>
</dbReference>
<dbReference type="EMBL" id="JAIQCV010000001">
    <property type="protein sequence ID" value="KAH1131050.1"/>
    <property type="molecule type" value="Genomic_DNA"/>
</dbReference>
<evidence type="ECO:0000313" key="2">
    <source>
        <dbReference type="EMBL" id="KAH1131050.1"/>
    </source>
</evidence>
<sequence length="236" mass="25663">MGNSIGGRNKAKVMKIDGETIKLKTPIRVWDVLKDYPTGHVLLDSQTVKHYGIRAKPLEPQESLKPKKIYFLVELPKLADDEVHKAPRRVRSGGIHMTAKDRLECLMLSRRTVSDLSMVRPSSTSMVSDAVRLGGGGGGGGTSVGGMMTVKMRLPKSQMAKLVEESKDGVEVAEKILDLYIGNSGSGGDDAGNRIHREAPLKPGLGTVGENFKPKREKRVSFIPQEGGEIHLANQL</sequence>
<proteinExistence type="predicted"/>
<keyword evidence="3" id="KW-1185">Reference proteome</keyword>
<dbReference type="InterPro" id="IPR025322">
    <property type="entry name" value="PADRE_dom"/>
</dbReference>
<dbReference type="Proteomes" id="UP000828251">
    <property type="component" value="Unassembled WGS sequence"/>
</dbReference>
<feature type="compositionally biased region" description="Basic and acidic residues" evidence="1">
    <location>
        <begin position="191"/>
        <end position="200"/>
    </location>
</feature>
<comment type="caution">
    <text evidence="2">The sequence shown here is derived from an EMBL/GenBank/DDBJ whole genome shotgun (WGS) entry which is preliminary data.</text>
</comment>
<feature type="region of interest" description="Disordered" evidence="1">
    <location>
        <begin position="187"/>
        <end position="211"/>
    </location>
</feature>
<evidence type="ECO:0000256" key="1">
    <source>
        <dbReference type="SAM" id="MobiDB-lite"/>
    </source>
</evidence>
<evidence type="ECO:0000313" key="3">
    <source>
        <dbReference type="Proteomes" id="UP000828251"/>
    </source>
</evidence>
<accession>A0A9D3WKK8</accession>
<dbReference type="OrthoDB" id="676555at2759"/>
<reference evidence="2 3" key="1">
    <citation type="journal article" date="2021" name="Plant Biotechnol. J.">
        <title>Multi-omics assisted identification of the key and species-specific regulatory components of drought-tolerant mechanisms in Gossypium stocksii.</title>
        <authorList>
            <person name="Yu D."/>
            <person name="Ke L."/>
            <person name="Zhang D."/>
            <person name="Wu Y."/>
            <person name="Sun Y."/>
            <person name="Mei J."/>
            <person name="Sun J."/>
            <person name="Sun Y."/>
        </authorList>
    </citation>
    <scope>NUCLEOTIDE SEQUENCE [LARGE SCALE GENOMIC DNA]</scope>
    <source>
        <strain evidence="3">cv. E1</strain>
        <tissue evidence="2">Leaf</tissue>
    </source>
</reference>
<dbReference type="PANTHER" id="PTHR33148">
    <property type="entry name" value="PLASTID MOVEMENT IMPAIRED PROTEIN-RELATED"/>
    <property type="match status" value="1"/>
</dbReference>
<dbReference type="AlphaFoldDB" id="A0A9D3WKK8"/>
<protein>
    <recommendedName>
        <fullName evidence="4">Plastid movement impaired 2</fullName>
    </recommendedName>
</protein>
<dbReference type="Pfam" id="PF14009">
    <property type="entry name" value="PADRE"/>
    <property type="match status" value="1"/>
</dbReference>
<evidence type="ECO:0008006" key="4">
    <source>
        <dbReference type="Google" id="ProtNLM"/>
    </source>
</evidence>
<organism evidence="2 3">
    <name type="scientific">Gossypium stocksii</name>
    <dbReference type="NCBI Taxonomy" id="47602"/>
    <lineage>
        <taxon>Eukaryota</taxon>
        <taxon>Viridiplantae</taxon>
        <taxon>Streptophyta</taxon>
        <taxon>Embryophyta</taxon>
        <taxon>Tracheophyta</taxon>
        <taxon>Spermatophyta</taxon>
        <taxon>Magnoliopsida</taxon>
        <taxon>eudicotyledons</taxon>
        <taxon>Gunneridae</taxon>
        <taxon>Pentapetalae</taxon>
        <taxon>rosids</taxon>
        <taxon>malvids</taxon>
        <taxon>Malvales</taxon>
        <taxon>Malvaceae</taxon>
        <taxon>Malvoideae</taxon>
        <taxon>Gossypium</taxon>
    </lineage>
</organism>